<evidence type="ECO:0000313" key="2">
    <source>
        <dbReference type="Proteomes" id="UP000245908"/>
    </source>
</evidence>
<sequence length="79" mass="9570">MWNTKLSSYMKIIKLPEIIDHLYRYYLMLQEVLESEQIKDEATKELINEDIEFLEIEIISTGLFYKLMANIYKTNNIIY</sequence>
<evidence type="ECO:0000313" key="1">
    <source>
        <dbReference type="EMBL" id="PVU71248.1"/>
    </source>
</evidence>
<reference evidence="1 2" key="1">
    <citation type="journal article" date="2015" name="Appl. Environ. Microbiol.">
        <title>Nanoarchaeota, Their Sulfolobales Host, and Nanoarchaeota Virus Distribution across Yellowstone National Park Hot Springs.</title>
        <authorList>
            <person name="Munson-McGee J.H."/>
            <person name="Field E.K."/>
            <person name="Bateson M."/>
            <person name="Rooney C."/>
            <person name="Stepanauskas R."/>
            <person name="Young M.J."/>
        </authorList>
    </citation>
    <scope>NUCLEOTIDE SEQUENCE [LARGE SCALE GENOMIC DNA]</scope>
    <source>
        <strain evidence="1">SCGC AB-777_O03</strain>
    </source>
</reference>
<accession>A0A2T9WTT8</accession>
<proteinExistence type="predicted"/>
<name>A0A2T9WTT8_NANST</name>
<dbReference type="EMBL" id="QEFH01000009">
    <property type="protein sequence ID" value="PVU71248.1"/>
    <property type="molecule type" value="Genomic_DNA"/>
</dbReference>
<dbReference type="Proteomes" id="UP000245908">
    <property type="component" value="Unassembled WGS sequence"/>
</dbReference>
<protein>
    <submittedName>
        <fullName evidence="1">Uncharacterized protein</fullName>
    </submittedName>
</protein>
<dbReference type="AlphaFoldDB" id="A0A2T9WTT8"/>
<gene>
    <name evidence="1" type="ORF">DDW05_01580</name>
</gene>
<organism evidence="1 2">
    <name type="scientific">Nanobsidianus stetteri</name>
    <dbReference type="NCBI Taxonomy" id="1294122"/>
    <lineage>
        <taxon>Archaea</taxon>
        <taxon>Nanobdellota</taxon>
        <taxon>Candidatus Nanoarchaeia</taxon>
        <taxon>Nanoarchaeales</taxon>
        <taxon>Nanopusillaceae</taxon>
        <taxon>Candidatus Nanobsidianus</taxon>
    </lineage>
</organism>
<comment type="caution">
    <text evidence="1">The sequence shown here is derived from an EMBL/GenBank/DDBJ whole genome shotgun (WGS) entry which is preliminary data.</text>
</comment>